<dbReference type="InterPro" id="IPR044550">
    <property type="entry name" value="WzxE"/>
</dbReference>
<name>A0A1I3QMM4_9FLAO</name>
<accession>A0A1I3QMM4</accession>
<keyword evidence="3 6" id="KW-0812">Transmembrane</keyword>
<feature type="transmembrane region" description="Helical" evidence="6">
    <location>
        <begin position="286"/>
        <end position="304"/>
    </location>
</feature>
<comment type="subcellular location">
    <subcellularLocation>
        <location evidence="1">Cell membrane</location>
        <topology evidence="1">Multi-pass membrane protein</topology>
    </subcellularLocation>
</comment>
<keyword evidence="5 6" id="KW-0472">Membrane</keyword>
<reference evidence="8" key="1">
    <citation type="submission" date="2016-10" db="EMBL/GenBank/DDBJ databases">
        <authorList>
            <person name="Varghese N."/>
            <person name="Submissions S."/>
        </authorList>
    </citation>
    <scope>NUCLEOTIDE SEQUENCE [LARGE SCALE GENOMIC DNA]</scope>
    <source>
        <strain evidence="8">DSM 26542</strain>
    </source>
</reference>
<evidence type="ECO:0000256" key="2">
    <source>
        <dbReference type="ARBA" id="ARBA00022475"/>
    </source>
</evidence>
<dbReference type="STRING" id="1150112.SAMN04487893_10653"/>
<feature type="transmembrane region" description="Helical" evidence="6">
    <location>
        <begin position="72"/>
        <end position="94"/>
    </location>
</feature>
<protein>
    <submittedName>
        <fullName evidence="7">Polysaccharide transporter, PST family</fullName>
    </submittedName>
</protein>
<evidence type="ECO:0000313" key="7">
    <source>
        <dbReference type="EMBL" id="SFJ35328.1"/>
    </source>
</evidence>
<dbReference type="InterPro" id="IPR050833">
    <property type="entry name" value="Poly_Biosynth_Transport"/>
</dbReference>
<dbReference type="PANTHER" id="PTHR30250:SF30">
    <property type="entry name" value="LIPID III FLIPPASE"/>
    <property type="match status" value="1"/>
</dbReference>
<feature type="transmembrane region" description="Helical" evidence="6">
    <location>
        <begin position="170"/>
        <end position="188"/>
    </location>
</feature>
<feature type="transmembrane region" description="Helical" evidence="6">
    <location>
        <begin position="358"/>
        <end position="380"/>
    </location>
</feature>
<proteinExistence type="predicted"/>
<keyword evidence="8" id="KW-1185">Reference proteome</keyword>
<gene>
    <name evidence="7" type="ORF">SAMN04487893_10653</name>
</gene>
<sequence>MLNNISLLIRLFTGVISAKMIAVFVGPAGMAFLGNFRNFSASLEAITTMGFNQGVVKYVAENKNDQQKLAKATSTIFIFMLGVVLLVAIALLIFRSYLNRYVFGGGFSFEFLFVVLAFAFPLQVLNGFFLAVINGLERYRTVIQVNIIGNVLGFLLTIVCLYFWQLNGALLALIIAPALTGICSYGWVRRDLVVELQYWDSSFLKSLFSYSAMAVFSAVLSPLTFFYIRTHLMKTQGVLEAGYWEALLRISGFYMLFVITFVSVYFLPKLSIADSSKSIRKLIVEYLTRVLPLFALGLVLFYFLRSWLIELLLDRSFLPLIDMIQWQLIGDFLKAFSMIYGILFYAKKLVIPFMITEALSYVVFYVSSLFLTESYGVVGVPMAHCITYLLYSATLLLYFTVYLKKMN</sequence>
<feature type="transmembrane region" description="Helical" evidence="6">
    <location>
        <begin position="7"/>
        <end position="33"/>
    </location>
</feature>
<dbReference type="AlphaFoldDB" id="A0A1I3QMM4"/>
<evidence type="ECO:0000256" key="4">
    <source>
        <dbReference type="ARBA" id="ARBA00022989"/>
    </source>
</evidence>
<dbReference type="OrthoDB" id="9769862at2"/>
<dbReference type="PANTHER" id="PTHR30250">
    <property type="entry name" value="PST FAMILY PREDICTED COLANIC ACID TRANSPORTER"/>
    <property type="match status" value="1"/>
</dbReference>
<keyword evidence="4 6" id="KW-1133">Transmembrane helix</keyword>
<evidence type="ECO:0000256" key="3">
    <source>
        <dbReference type="ARBA" id="ARBA00022692"/>
    </source>
</evidence>
<feature type="transmembrane region" description="Helical" evidence="6">
    <location>
        <begin position="386"/>
        <end position="403"/>
    </location>
</feature>
<feature type="transmembrane region" description="Helical" evidence="6">
    <location>
        <begin position="208"/>
        <end position="228"/>
    </location>
</feature>
<evidence type="ECO:0000313" key="8">
    <source>
        <dbReference type="Proteomes" id="UP000243887"/>
    </source>
</evidence>
<dbReference type="GO" id="GO:0009246">
    <property type="term" value="P:enterobacterial common antigen biosynthetic process"/>
    <property type="evidence" value="ECO:0007669"/>
    <property type="project" value="InterPro"/>
</dbReference>
<dbReference type="GO" id="GO:0005886">
    <property type="term" value="C:plasma membrane"/>
    <property type="evidence" value="ECO:0007669"/>
    <property type="project" value="UniProtKB-SubCell"/>
</dbReference>
<feature type="transmembrane region" description="Helical" evidence="6">
    <location>
        <begin position="324"/>
        <end position="346"/>
    </location>
</feature>
<feature type="transmembrane region" description="Helical" evidence="6">
    <location>
        <begin position="106"/>
        <end position="133"/>
    </location>
</feature>
<feature type="transmembrane region" description="Helical" evidence="6">
    <location>
        <begin position="248"/>
        <end position="266"/>
    </location>
</feature>
<dbReference type="InterPro" id="IPR002797">
    <property type="entry name" value="Polysacc_synth"/>
</dbReference>
<organism evidence="7 8">
    <name type="scientific">Myroides guanonis</name>
    <dbReference type="NCBI Taxonomy" id="1150112"/>
    <lineage>
        <taxon>Bacteria</taxon>
        <taxon>Pseudomonadati</taxon>
        <taxon>Bacteroidota</taxon>
        <taxon>Flavobacteriia</taxon>
        <taxon>Flavobacteriales</taxon>
        <taxon>Flavobacteriaceae</taxon>
        <taxon>Myroides</taxon>
    </lineage>
</organism>
<dbReference type="Pfam" id="PF01943">
    <property type="entry name" value="Polysacc_synt"/>
    <property type="match status" value="1"/>
</dbReference>
<evidence type="ECO:0000256" key="6">
    <source>
        <dbReference type="SAM" id="Phobius"/>
    </source>
</evidence>
<dbReference type="Proteomes" id="UP000243887">
    <property type="component" value="Unassembled WGS sequence"/>
</dbReference>
<evidence type="ECO:0000256" key="1">
    <source>
        <dbReference type="ARBA" id="ARBA00004651"/>
    </source>
</evidence>
<dbReference type="CDD" id="cd13125">
    <property type="entry name" value="MATE_like_10"/>
    <property type="match status" value="1"/>
</dbReference>
<evidence type="ECO:0000256" key="5">
    <source>
        <dbReference type="ARBA" id="ARBA00023136"/>
    </source>
</evidence>
<feature type="transmembrane region" description="Helical" evidence="6">
    <location>
        <begin position="39"/>
        <end position="60"/>
    </location>
</feature>
<keyword evidence="2" id="KW-1003">Cell membrane</keyword>
<feature type="transmembrane region" description="Helical" evidence="6">
    <location>
        <begin position="145"/>
        <end position="164"/>
    </location>
</feature>
<dbReference type="EMBL" id="FORU01000006">
    <property type="protein sequence ID" value="SFJ35328.1"/>
    <property type="molecule type" value="Genomic_DNA"/>
</dbReference>